<dbReference type="EMBL" id="JAATIS010004524">
    <property type="protein sequence ID" value="KAG2461272.1"/>
    <property type="molecule type" value="Genomic_DNA"/>
</dbReference>
<dbReference type="PANTHER" id="PTHR21255">
    <property type="entry name" value="T-COMPLEX-ASSOCIATED-TESTIS-EXPRESSED 1/ DYNEIN LIGHT CHAIN"/>
    <property type="match status" value="1"/>
</dbReference>
<keyword evidence="4" id="KW-1185">Reference proteome</keyword>
<feature type="non-terminal residue" evidence="3">
    <location>
        <position position="1"/>
    </location>
</feature>
<dbReference type="Proteomes" id="UP000886611">
    <property type="component" value="Unassembled WGS sequence"/>
</dbReference>
<dbReference type="GO" id="GO:0005737">
    <property type="term" value="C:cytoplasm"/>
    <property type="evidence" value="ECO:0007669"/>
    <property type="project" value="TreeGrafter"/>
</dbReference>
<reference evidence="3 4" key="1">
    <citation type="journal article" date="2021" name="Cell">
        <title>Tracing the genetic footprints of vertebrate landing in non-teleost ray-finned fishes.</title>
        <authorList>
            <person name="Bi X."/>
            <person name="Wang K."/>
            <person name="Yang L."/>
            <person name="Pan H."/>
            <person name="Jiang H."/>
            <person name="Wei Q."/>
            <person name="Fang M."/>
            <person name="Yu H."/>
            <person name="Zhu C."/>
            <person name="Cai Y."/>
            <person name="He Y."/>
            <person name="Gan X."/>
            <person name="Zeng H."/>
            <person name="Yu D."/>
            <person name="Zhu Y."/>
            <person name="Jiang H."/>
            <person name="Qiu Q."/>
            <person name="Yang H."/>
            <person name="Zhang Y.E."/>
            <person name="Wang W."/>
            <person name="Zhu M."/>
            <person name="He S."/>
            <person name="Zhang G."/>
        </authorList>
    </citation>
    <scope>NUCLEOTIDE SEQUENCE [LARGE SCALE GENOMIC DNA]</scope>
    <source>
        <strain evidence="3">Bchr_013</strain>
    </source>
</reference>
<dbReference type="AlphaFoldDB" id="A0A8X7X3N3"/>
<dbReference type="PANTHER" id="PTHR21255:SF55">
    <property type="entry name" value="DYNEIN LIGHT CHAIN TCTEX-TYPE 4"/>
    <property type="match status" value="1"/>
</dbReference>
<feature type="compositionally biased region" description="Polar residues" evidence="2">
    <location>
        <begin position="17"/>
        <end position="44"/>
    </location>
</feature>
<proteinExistence type="inferred from homology"/>
<dbReference type="CDD" id="cd21461">
    <property type="entry name" value="DLC-like_TCTEX1D4"/>
    <property type="match status" value="1"/>
</dbReference>
<dbReference type="InterPro" id="IPR005334">
    <property type="entry name" value="Tctex-1-like"/>
</dbReference>
<organism evidence="3 4">
    <name type="scientific">Polypterus senegalus</name>
    <name type="common">Senegal bichir</name>
    <dbReference type="NCBI Taxonomy" id="55291"/>
    <lineage>
        <taxon>Eukaryota</taxon>
        <taxon>Metazoa</taxon>
        <taxon>Chordata</taxon>
        <taxon>Craniata</taxon>
        <taxon>Vertebrata</taxon>
        <taxon>Euteleostomi</taxon>
        <taxon>Actinopterygii</taxon>
        <taxon>Polypteriformes</taxon>
        <taxon>Polypteridae</taxon>
        <taxon>Polypterus</taxon>
    </lineage>
</organism>
<dbReference type="GO" id="GO:0005868">
    <property type="term" value="C:cytoplasmic dynein complex"/>
    <property type="evidence" value="ECO:0007669"/>
    <property type="project" value="TreeGrafter"/>
</dbReference>
<dbReference type="GO" id="GO:0045505">
    <property type="term" value="F:dynein intermediate chain binding"/>
    <property type="evidence" value="ECO:0007669"/>
    <property type="project" value="TreeGrafter"/>
</dbReference>
<dbReference type="GO" id="GO:0007018">
    <property type="term" value="P:microtubule-based movement"/>
    <property type="evidence" value="ECO:0007669"/>
    <property type="project" value="TreeGrafter"/>
</dbReference>
<evidence type="ECO:0000256" key="1">
    <source>
        <dbReference type="ARBA" id="ARBA00005361"/>
    </source>
</evidence>
<feature type="non-terminal residue" evidence="3">
    <location>
        <position position="232"/>
    </location>
</feature>
<dbReference type="Pfam" id="PF03645">
    <property type="entry name" value="Tctex-1"/>
    <property type="match status" value="1"/>
</dbReference>
<feature type="region of interest" description="Disordered" evidence="2">
    <location>
        <begin position="17"/>
        <end position="50"/>
    </location>
</feature>
<accession>A0A8X7X3N3</accession>
<comment type="similarity">
    <text evidence="1">Belongs to the dynein light chain Tctex-type family.</text>
</comment>
<dbReference type="InterPro" id="IPR038586">
    <property type="entry name" value="Tctex-1-like_sf"/>
</dbReference>
<evidence type="ECO:0000256" key="2">
    <source>
        <dbReference type="SAM" id="MobiDB-lite"/>
    </source>
</evidence>
<protein>
    <submittedName>
        <fullName evidence="3">TC1D4 protein</fullName>
    </submittedName>
</protein>
<dbReference type="Gene3D" id="3.30.1140.40">
    <property type="entry name" value="Tctex-1"/>
    <property type="match status" value="1"/>
</dbReference>
<gene>
    <name evidence="3" type="primary">Tctex1d4</name>
    <name evidence="3" type="ORF">GTO96_0008613</name>
</gene>
<evidence type="ECO:0000313" key="4">
    <source>
        <dbReference type="Proteomes" id="UP000886611"/>
    </source>
</evidence>
<sequence>MAAKQLPLSQETLAEFNNSLNTENPGASRTRAGSISTRRSSQSVDLIPKPMPHLKDAARNVISSRRNSILNNSIPFGRRESISMGKRLSIGPWMLGGRVSFSGLPLCPPVRVPQFENTYKTEPDDGCRFDTGKVQHLLDVTVASFLRDKRYNPITCSQLTQSLADLIKNKAKELNPPRFKLVCNVILGQLNDQGVKIASRSLWDPKYDNFAITNFKNSSLFAVAAVYGVYCE</sequence>
<comment type="caution">
    <text evidence="3">The sequence shown here is derived from an EMBL/GenBank/DDBJ whole genome shotgun (WGS) entry which is preliminary data.</text>
</comment>
<evidence type="ECO:0000313" key="3">
    <source>
        <dbReference type="EMBL" id="KAG2461272.1"/>
    </source>
</evidence>
<name>A0A8X7X3N3_POLSE</name>